<evidence type="ECO:0000256" key="7">
    <source>
        <dbReference type="ARBA" id="ARBA00039022"/>
    </source>
</evidence>
<dbReference type="InterPro" id="IPR001173">
    <property type="entry name" value="Glyco_trans_2-like"/>
</dbReference>
<keyword evidence="13" id="KW-1185">Reference proteome</keyword>
<dbReference type="EMBL" id="CP033897">
    <property type="protein sequence ID" value="AZA11158.1"/>
    <property type="molecule type" value="Genomic_DNA"/>
</dbReference>
<accession>A0A3G6J2F5</accession>
<dbReference type="EC" id="2.4.1.266" evidence="7"/>
<dbReference type="PANTHER" id="PTHR48090">
    <property type="entry name" value="UNDECAPRENYL-PHOSPHATE 4-DEOXY-4-FORMAMIDO-L-ARABINOSE TRANSFERASE-RELATED"/>
    <property type="match status" value="1"/>
</dbReference>
<evidence type="ECO:0000256" key="5">
    <source>
        <dbReference type="ARBA" id="ARBA00022679"/>
    </source>
</evidence>
<comment type="catalytic activity">
    <reaction evidence="9">
        <text>(2R)-3-phosphoglycerate + UDP-alpha-D-glucose = (2R)-2-O-(alpha-D-glucopyranosyl)-3-phospho-glycerate + UDP + H(+)</text>
        <dbReference type="Rhea" id="RHEA:31319"/>
        <dbReference type="ChEBI" id="CHEBI:15378"/>
        <dbReference type="ChEBI" id="CHEBI:58223"/>
        <dbReference type="ChEBI" id="CHEBI:58272"/>
        <dbReference type="ChEBI" id="CHEBI:58885"/>
        <dbReference type="ChEBI" id="CHEBI:62600"/>
        <dbReference type="EC" id="2.4.1.266"/>
    </reaction>
    <physiologicalReaction direction="left-to-right" evidence="9">
        <dbReference type="Rhea" id="RHEA:31320"/>
    </physiologicalReaction>
</comment>
<dbReference type="CDD" id="cd04179">
    <property type="entry name" value="DPM_DPG-synthase_like"/>
    <property type="match status" value="1"/>
</dbReference>
<dbReference type="SUPFAM" id="SSF53448">
    <property type="entry name" value="Nucleotide-diphospho-sugar transferases"/>
    <property type="match status" value="1"/>
</dbReference>
<dbReference type="RefSeq" id="WP_123933612.1">
    <property type="nucleotide sequence ID" value="NZ_CP033897.1"/>
</dbReference>
<gene>
    <name evidence="12" type="primary">gpgS</name>
    <name evidence="12" type="ORF">CGERO_04205</name>
</gene>
<evidence type="ECO:0000256" key="4">
    <source>
        <dbReference type="ARBA" id="ARBA00022676"/>
    </source>
</evidence>
<organism evidence="12 13">
    <name type="scientific">Corynebacterium gerontici</name>
    <dbReference type="NCBI Taxonomy" id="2079234"/>
    <lineage>
        <taxon>Bacteria</taxon>
        <taxon>Bacillati</taxon>
        <taxon>Actinomycetota</taxon>
        <taxon>Actinomycetes</taxon>
        <taxon>Mycobacteriales</taxon>
        <taxon>Corynebacteriaceae</taxon>
        <taxon>Corynebacterium</taxon>
    </lineage>
</organism>
<evidence type="ECO:0000313" key="13">
    <source>
        <dbReference type="Proteomes" id="UP000271587"/>
    </source>
</evidence>
<dbReference type="NCBIfam" id="NF010496">
    <property type="entry name" value="PRK13915.1"/>
    <property type="match status" value="1"/>
</dbReference>
<evidence type="ECO:0000256" key="8">
    <source>
        <dbReference type="ARBA" id="ARBA00040894"/>
    </source>
</evidence>
<dbReference type="Gene3D" id="3.90.550.10">
    <property type="entry name" value="Spore Coat Polysaccharide Biosynthesis Protein SpsA, Chain A"/>
    <property type="match status" value="1"/>
</dbReference>
<dbReference type="KEGG" id="cgk:CGERO_04205"/>
<feature type="domain" description="Glycosyltransferase 2-like" evidence="11">
    <location>
        <begin position="3"/>
        <end position="141"/>
    </location>
</feature>
<evidence type="ECO:0000256" key="3">
    <source>
        <dbReference type="ARBA" id="ARBA00006739"/>
    </source>
</evidence>
<dbReference type="OrthoDB" id="5011697at2"/>
<reference evidence="12 13" key="1">
    <citation type="submission" date="2018-11" db="EMBL/GenBank/DDBJ databases">
        <authorList>
            <person name="Kleinhagauer T."/>
            <person name="Glaeser S.P."/>
            <person name="Spergser J."/>
            <person name="Ruckert C."/>
            <person name="Kaempfer P."/>
            <person name="Busse H.-J."/>
        </authorList>
    </citation>
    <scope>NUCLEOTIDE SEQUENCE [LARGE SCALE GENOMIC DNA]</scope>
    <source>
        <strain evidence="12 13">W8</strain>
    </source>
</reference>
<evidence type="ECO:0000256" key="9">
    <source>
        <dbReference type="ARBA" id="ARBA00048689"/>
    </source>
</evidence>
<evidence type="ECO:0000256" key="10">
    <source>
        <dbReference type="ARBA" id="ARBA00048997"/>
    </source>
</evidence>
<evidence type="ECO:0000313" key="12">
    <source>
        <dbReference type="EMBL" id="AZA11158.1"/>
    </source>
</evidence>
<evidence type="ECO:0000256" key="1">
    <source>
        <dbReference type="ARBA" id="ARBA00001936"/>
    </source>
</evidence>
<comment type="similarity">
    <text evidence="3">Belongs to the glycosyltransferase 2 family.</text>
</comment>
<evidence type="ECO:0000259" key="11">
    <source>
        <dbReference type="Pfam" id="PF00535"/>
    </source>
</evidence>
<name>A0A3G6J2F5_9CORY</name>
<sequence>MISVVIPALNEEATVAHVVQVARRHADEVLVIDADSRDATAQVASDAGATVLNWRDIMTTPPLPGKGESLWRGVHAAQGEVVVFLDADLQRINPDIVELLAAPFEDPSIHLVKAAYERPMTDGSEGGRVTHLTARPLLQLLFPELAHIRQPLGGEYAIRRSTAEQVPFVAGYGVEVGLLIDVARRYGPRALLEVEAGVRTHRNRPLHELSSMAQEVAATILQRAGQRGIEVTQRPALKG</sequence>
<keyword evidence="5 12" id="KW-0808">Transferase</keyword>
<dbReference type="GO" id="GO:0016757">
    <property type="term" value="F:glycosyltransferase activity"/>
    <property type="evidence" value="ECO:0007669"/>
    <property type="project" value="UniProtKB-KW"/>
</dbReference>
<protein>
    <recommendedName>
        <fullName evidence="8">Glucosyl-3-phosphoglycerate synthase</fullName>
        <ecNumber evidence="7">2.4.1.266</ecNumber>
    </recommendedName>
</protein>
<comment type="cofactor">
    <cofactor evidence="1">
        <name>Mn(2+)</name>
        <dbReference type="ChEBI" id="CHEBI:29035"/>
    </cofactor>
</comment>
<dbReference type="InterPro" id="IPR050256">
    <property type="entry name" value="Glycosyltransferase_2"/>
</dbReference>
<proteinExistence type="inferred from homology"/>
<comment type="cofactor">
    <cofactor evidence="2">
        <name>Mg(2+)</name>
        <dbReference type="ChEBI" id="CHEBI:18420"/>
    </cofactor>
</comment>
<dbReference type="PANTHER" id="PTHR48090:SF10">
    <property type="entry name" value="GLUCOSYL-3-PHOSPHOGLYCERATE SYNTHASE"/>
    <property type="match status" value="1"/>
</dbReference>
<evidence type="ECO:0000256" key="6">
    <source>
        <dbReference type="ARBA" id="ARBA00022842"/>
    </source>
</evidence>
<evidence type="ECO:0000256" key="2">
    <source>
        <dbReference type="ARBA" id="ARBA00001946"/>
    </source>
</evidence>
<dbReference type="InterPro" id="IPR029044">
    <property type="entry name" value="Nucleotide-diphossugar_trans"/>
</dbReference>
<dbReference type="Proteomes" id="UP000271587">
    <property type="component" value="Chromosome"/>
</dbReference>
<dbReference type="AlphaFoldDB" id="A0A3G6J2F5"/>
<keyword evidence="6" id="KW-0460">Magnesium</keyword>
<dbReference type="Pfam" id="PF00535">
    <property type="entry name" value="Glycos_transf_2"/>
    <property type="match status" value="1"/>
</dbReference>
<comment type="catalytic activity">
    <reaction evidence="10">
        <text>an NDP-alpha-D-glucose + (2R)-3-phosphoglycerate = (2R)-2-O-(alpha-D-glucopyranosyl)-3-phospho-glycerate + a ribonucleoside 5'-diphosphate + H(+)</text>
        <dbReference type="Rhea" id="RHEA:47244"/>
        <dbReference type="ChEBI" id="CHEBI:15378"/>
        <dbReference type="ChEBI" id="CHEBI:57930"/>
        <dbReference type="ChEBI" id="CHEBI:58272"/>
        <dbReference type="ChEBI" id="CHEBI:62600"/>
        <dbReference type="ChEBI" id="CHEBI:76533"/>
        <dbReference type="EC" id="2.4.1.266"/>
    </reaction>
    <physiologicalReaction direction="left-to-right" evidence="10">
        <dbReference type="Rhea" id="RHEA:47245"/>
    </physiologicalReaction>
</comment>
<keyword evidence="4 12" id="KW-0328">Glycosyltransferase</keyword>